<evidence type="ECO:0000313" key="1">
    <source>
        <dbReference type="EMBL" id="GBM05774.1"/>
    </source>
</evidence>
<comment type="caution">
    <text evidence="1">The sequence shown here is derived from an EMBL/GenBank/DDBJ whole genome shotgun (WGS) entry which is preliminary data.</text>
</comment>
<evidence type="ECO:0000313" key="2">
    <source>
        <dbReference type="Proteomes" id="UP000499080"/>
    </source>
</evidence>
<accession>A0A4Y2CPE0</accession>
<proteinExistence type="predicted"/>
<dbReference type="EMBL" id="BGPR01087060">
    <property type="protein sequence ID" value="GBM05774.1"/>
    <property type="molecule type" value="Genomic_DNA"/>
</dbReference>
<protein>
    <submittedName>
        <fullName evidence="1">Uncharacterized protein</fullName>
    </submittedName>
</protein>
<gene>
    <name evidence="1" type="ORF">AVEN_58560_1</name>
</gene>
<keyword evidence="2" id="KW-1185">Reference proteome</keyword>
<dbReference type="Proteomes" id="UP000499080">
    <property type="component" value="Unassembled WGS sequence"/>
</dbReference>
<sequence length="128" mass="14148">MLSFCYSEESKSIMQFLLNIWITPQTMLAITTMTKAFKSVMADGRGGSTLITCNYINGLIAQLTEKCELGHIYTQITIRVTSLCGYSNNIVCACPTTITDLKAFKTLAIAASIETRRTMFEENCIHAG</sequence>
<dbReference type="AlphaFoldDB" id="A0A4Y2CPE0"/>
<name>A0A4Y2CPE0_ARAVE</name>
<organism evidence="1 2">
    <name type="scientific">Araneus ventricosus</name>
    <name type="common">Orbweaver spider</name>
    <name type="synonym">Epeira ventricosa</name>
    <dbReference type="NCBI Taxonomy" id="182803"/>
    <lineage>
        <taxon>Eukaryota</taxon>
        <taxon>Metazoa</taxon>
        <taxon>Ecdysozoa</taxon>
        <taxon>Arthropoda</taxon>
        <taxon>Chelicerata</taxon>
        <taxon>Arachnida</taxon>
        <taxon>Araneae</taxon>
        <taxon>Araneomorphae</taxon>
        <taxon>Entelegynae</taxon>
        <taxon>Araneoidea</taxon>
        <taxon>Araneidae</taxon>
        <taxon>Araneus</taxon>
    </lineage>
</organism>
<reference evidence="1 2" key="1">
    <citation type="journal article" date="2019" name="Sci. Rep.">
        <title>Orb-weaving spider Araneus ventricosus genome elucidates the spidroin gene catalogue.</title>
        <authorList>
            <person name="Kono N."/>
            <person name="Nakamura H."/>
            <person name="Ohtoshi R."/>
            <person name="Moran D.A.P."/>
            <person name="Shinohara A."/>
            <person name="Yoshida Y."/>
            <person name="Fujiwara M."/>
            <person name="Mori M."/>
            <person name="Tomita M."/>
            <person name="Arakawa K."/>
        </authorList>
    </citation>
    <scope>NUCLEOTIDE SEQUENCE [LARGE SCALE GENOMIC DNA]</scope>
</reference>